<evidence type="ECO:0000313" key="2">
    <source>
        <dbReference type="Proteomes" id="UP000887574"/>
    </source>
</evidence>
<name>A0A915CT06_9BILA</name>
<dbReference type="Proteomes" id="UP000887574">
    <property type="component" value="Unplaced"/>
</dbReference>
<evidence type="ECO:0000313" key="3">
    <source>
        <dbReference type="WBParaSite" id="jg12293"/>
    </source>
</evidence>
<protein>
    <submittedName>
        <fullName evidence="3">Uncharacterized protein</fullName>
    </submittedName>
</protein>
<dbReference type="AlphaFoldDB" id="A0A915CT06"/>
<reference evidence="3" key="1">
    <citation type="submission" date="2022-11" db="UniProtKB">
        <authorList>
            <consortium name="WormBaseParasite"/>
        </authorList>
    </citation>
    <scope>IDENTIFICATION</scope>
</reference>
<feature type="region of interest" description="Disordered" evidence="1">
    <location>
        <begin position="1"/>
        <end position="24"/>
    </location>
</feature>
<proteinExistence type="predicted"/>
<evidence type="ECO:0000256" key="1">
    <source>
        <dbReference type="SAM" id="MobiDB-lite"/>
    </source>
</evidence>
<organism evidence="2 3">
    <name type="scientific">Ditylenchus dipsaci</name>
    <dbReference type="NCBI Taxonomy" id="166011"/>
    <lineage>
        <taxon>Eukaryota</taxon>
        <taxon>Metazoa</taxon>
        <taxon>Ecdysozoa</taxon>
        <taxon>Nematoda</taxon>
        <taxon>Chromadorea</taxon>
        <taxon>Rhabditida</taxon>
        <taxon>Tylenchina</taxon>
        <taxon>Tylenchomorpha</taxon>
        <taxon>Sphaerularioidea</taxon>
        <taxon>Anguinidae</taxon>
        <taxon>Anguininae</taxon>
        <taxon>Ditylenchus</taxon>
    </lineage>
</organism>
<accession>A0A915CT06</accession>
<keyword evidence="2" id="KW-1185">Reference proteome</keyword>
<dbReference type="WBParaSite" id="jg12293">
    <property type="protein sequence ID" value="jg12293"/>
    <property type="gene ID" value="jg12293"/>
</dbReference>
<sequence>MVLPVTNAPSRRYTARAQNRSRASSDETRSALYQALRIPYDIAVDILKFKASGLDVFESELRKLVRRLEAKTKLNKIYWRNKMNALALNNDIGTTQFIAVKHMVEFLMILIPSVRQVPSNMGRQVLDFKKVVEKLRLASRPSYLSIVLGPNRPNQTYKIKTSVHARVFIEYINLFAQYSQRNERRKPFNYKMISRVEEDPQLKKAGVYEKMVTNEYGTYLFILTIVMEVDILESAVLLDQSVIWCWNIAATQKI</sequence>